<keyword evidence="4" id="KW-1185">Reference proteome</keyword>
<feature type="transmembrane region" description="Helical" evidence="1">
    <location>
        <begin position="100"/>
        <end position="119"/>
    </location>
</feature>
<name>A0AAQ3WZC5_PASNO</name>
<feature type="transmembrane region" description="Helical" evidence="1">
    <location>
        <begin position="160"/>
        <end position="179"/>
    </location>
</feature>
<feature type="transmembrane region" description="Helical" evidence="1">
    <location>
        <begin position="217"/>
        <end position="233"/>
    </location>
</feature>
<organism evidence="3 4">
    <name type="scientific">Paspalum notatum var. saurae</name>
    <dbReference type="NCBI Taxonomy" id="547442"/>
    <lineage>
        <taxon>Eukaryota</taxon>
        <taxon>Viridiplantae</taxon>
        <taxon>Streptophyta</taxon>
        <taxon>Embryophyta</taxon>
        <taxon>Tracheophyta</taxon>
        <taxon>Spermatophyta</taxon>
        <taxon>Magnoliopsida</taxon>
        <taxon>Liliopsida</taxon>
        <taxon>Poales</taxon>
        <taxon>Poaceae</taxon>
        <taxon>PACMAD clade</taxon>
        <taxon>Panicoideae</taxon>
        <taxon>Andropogonodae</taxon>
        <taxon>Paspaleae</taxon>
        <taxon>Paspalinae</taxon>
        <taxon>Paspalum</taxon>
    </lineage>
</organism>
<feature type="domain" description="DUF4220" evidence="2">
    <location>
        <begin position="136"/>
        <end position="405"/>
    </location>
</feature>
<evidence type="ECO:0000256" key="1">
    <source>
        <dbReference type="SAM" id="Phobius"/>
    </source>
</evidence>
<feature type="transmembrane region" description="Helical" evidence="1">
    <location>
        <begin position="20"/>
        <end position="42"/>
    </location>
</feature>
<dbReference type="Proteomes" id="UP001341281">
    <property type="component" value="Chromosome 06"/>
</dbReference>
<evidence type="ECO:0000313" key="3">
    <source>
        <dbReference type="EMBL" id="WVZ79798.1"/>
    </source>
</evidence>
<proteinExistence type="predicted"/>
<dbReference type="Pfam" id="PF13968">
    <property type="entry name" value="DUF4220"/>
    <property type="match status" value="1"/>
</dbReference>
<accession>A0AAQ3WZC5</accession>
<evidence type="ECO:0000313" key="4">
    <source>
        <dbReference type="Proteomes" id="UP001341281"/>
    </source>
</evidence>
<protein>
    <recommendedName>
        <fullName evidence="2">DUF4220 domain-containing protein</fullName>
    </recommendedName>
</protein>
<evidence type="ECO:0000259" key="2">
    <source>
        <dbReference type="Pfam" id="PF13968"/>
    </source>
</evidence>
<gene>
    <name evidence="3" type="ORF">U9M48_027334</name>
</gene>
<sequence>MRASPGGLLLQSSFFAADGSAISSLSFLALYIVVVLSGGRCLQRSSSNPLQSRLPLRFAGVVNMSDDMSSLGQEPSMLCEKFALLWFNTAMQPRKKVNLVEVYVMVYVALLLILLVLGHYRRRSRNLVVQYGFKGAYLLSWVLVSKTLGRMLGVIKNELYPVWATFMVLVFAGANSVLVQNLDENKQWLKFMFDSALYLNYFNAIVENLATIPGTKVYIPVIVLFFVGVLFCIKYRERQHALALASEARGNGSRTVARHMKHETVLSRRYDPHTMQGYNYLVLPFINLNLPIRLLPGQVYAKPVRDRLVTLEKIWCHDSGVLSSDDDPAIRHLKDMCLSFALFRLAVRRYFGYACAESGLSKTRDLVLQGLLPRAEEDWERAFQVIEVELAFLYDFFFAMYARIMCQLVPGNSLDTEYMLDELVWEARKAFPANSDIYKRLGELHREGTKDGMLAKGTEFGMKLESMENQWKVLADFWAELLLYIAPSDNVANHIEHLAKGGEFVTHVWALLMHAGILERPAASAAE</sequence>
<dbReference type="EMBL" id="CP144750">
    <property type="protein sequence ID" value="WVZ79798.1"/>
    <property type="molecule type" value="Genomic_DNA"/>
</dbReference>
<dbReference type="InterPro" id="IPR025315">
    <property type="entry name" value="DUF4220"/>
</dbReference>
<keyword evidence="1" id="KW-0472">Membrane</keyword>
<feature type="non-terminal residue" evidence="3">
    <location>
        <position position="527"/>
    </location>
</feature>
<dbReference type="InterPro" id="IPR007658">
    <property type="entry name" value="DUF594"/>
</dbReference>
<dbReference type="AlphaFoldDB" id="A0AAQ3WZC5"/>
<keyword evidence="1" id="KW-1133">Transmembrane helix</keyword>
<keyword evidence="1" id="KW-0812">Transmembrane</keyword>
<reference evidence="3 4" key="1">
    <citation type="submission" date="2024-02" db="EMBL/GenBank/DDBJ databases">
        <title>High-quality chromosome-scale genome assembly of Pensacola bahiagrass (Paspalum notatum Flugge var. saurae).</title>
        <authorList>
            <person name="Vega J.M."/>
            <person name="Podio M."/>
            <person name="Orjuela J."/>
            <person name="Siena L.A."/>
            <person name="Pessino S.C."/>
            <person name="Combes M.C."/>
            <person name="Mariac C."/>
            <person name="Albertini E."/>
            <person name="Pupilli F."/>
            <person name="Ortiz J.P.A."/>
            <person name="Leblanc O."/>
        </authorList>
    </citation>
    <scope>NUCLEOTIDE SEQUENCE [LARGE SCALE GENOMIC DNA]</scope>
    <source>
        <strain evidence="3">R1</strain>
        <tissue evidence="3">Leaf</tissue>
    </source>
</reference>
<dbReference type="Pfam" id="PF04578">
    <property type="entry name" value="DUF594"/>
    <property type="match status" value="1"/>
</dbReference>
<dbReference type="PANTHER" id="PTHR31325">
    <property type="entry name" value="OS01G0798800 PROTEIN-RELATED"/>
    <property type="match status" value="1"/>
</dbReference>
<feature type="transmembrane region" description="Helical" evidence="1">
    <location>
        <begin position="131"/>
        <end position="148"/>
    </location>
</feature>